<dbReference type="GO" id="GO:0006355">
    <property type="term" value="P:regulation of DNA-templated transcription"/>
    <property type="evidence" value="ECO:0007669"/>
    <property type="project" value="InterPro"/>
</dbReference>
<organism evidence="3 4">
    <name type="scientific">Nocardioides dokdonensis FR1436</name>
    <dbReference type="NCBI Taxonomy" id="1300347"/>
    <lineage>
        <taxon>Bacteria</taxon>
        <taxon>Bacillati</taxon>
        <taxon>Actinomycetota</taxon>
        <taxon>Actinomycetes</taxon>
        <taxon>Propionibacteriales</taxon>
        <taxon>Nocardioidaceae</taxon>
        <taxon>Nocardioides</taxon>
    </lineage>
</organism>
<proteinExistence type="predicted"/>
<protein>
    <submittedName>
        <fullName evidence="3">Bacterial transcriptional activator domain protein</fullName>
    </submittedName>
</protein>
<dbReference type="InterPro" id="IPR036388">
    <property type="entry name" value="WH-like_DNA-bd_sf"/>
</dbReference>
<dbReference type="InterPro" id="IPR016032">
    <property type="entry name" value="Sig_transdc_resp-reg_C-effctor"/>
</dbReference>
<dbReference type="Gene3D" id="1.25.40.10">
    <property type="entry name" value="Tetratricopeptide repeat domain"/>
    <property type="match status" value="2"/>
</dbReference>
<dbReference type="InterPro" id="IPR051677">
    <property type="entry name" value="AfsR-DnrI-RedD_regulator"/>
</dbReference>
<sequence>MKVLGERSALDDVTGEVRTRSTRTIALIAYLALHPGTPQPRTRIAETFWPDSEQQQALTNLRRELLELRRLLDGDGSLVVTGTDLTWTGTGACRVDLSEHLAARERAGGSTSSNADALLVHGEQALADYGGDLLPGLYDDWVLEQRAALVDGARELCAQVAAAAAAAQRWDLAVRVARRRIALDPLDETAYRELMRLQAAHGDRAGALSTYHRCAAVLEEQLGVPPDPESQRLRDDLVAPADDDDAPRPDRPLRPPRVTAGPPRSGLVARGRELEWLERVYADVERGALRTVLVTGEPGVGKSRLVRELLHRVTARGARVATAHCYGTADRLPLGPVAEWLGEPALSSWSETLPPRWRTEVERLLPRDDAQLRSADTRGVVDVWQRHHFFHGLCEALRPPGRPVVLVLENLQWCDQETLELLTFLRSLQPRRPVLVLLTARSHELTASPAHTAWVRRARAVAPVRELAVRPLGPDGSAELLHRLSPRIGAEQAALLHAASGGFPLHLVEAVRRDPDGERLTAGSPDLMAVLRGRFEALGPECRAVVELASAVGREFRLDLLCAASDLPPQAVVGAVDELWRLRILAVQRDRYDFSHDLLRRAAYEQLTPPARWLLHQRLATALEQLHAHDLDPVAGRLADQYARAGSPDRACDLFHRAAVLADDVFAYSDAVELFGRSLGLLADLPPGAGRDAREIRSLTGLARALNASRGYSDPDLADALSRVVALAEQAAMVPTTVDALVGLWAARFVQGDILRAHEIAVKALALSESVTDPGAAPDLLRAQAHFAGGGSTLSLGRPADSLAHFARATALGADDASLSIGSHPAVHALAWSAHAHWLLGSPDTARECAAEAIARARALAHPYTLTITLGYAALTHQLLDHRADLQACADELEVVSRRHGFAYYADWGEVLAGWSADDASSARRMQDAISRLRHVGAFARMPYWLSLLADRTPDPDRALALLDAATVSARSRHDVWWLPDVLRRRAALLTTASAVPLLEQARDLALQHGSVALQRRCERDLASRRTLAERHRS</sequence>
<dbReference type="Proteomes" id="UP000077868">
    <property type="component" value="Chromosome"/>
</dbReference>
<evidence type="ECO:0000256" key="1">
    <source>
        <dbReference type="SAM" id="MobiDB-lite"/>
    </source>
</evidence>
<name>A0A1A9GS26_9ACTN</name>
<accession>A0A1A9GS26</accession>
<dbReference type="GO" id="GO:0003677">
    <property type="term" value="F:DNA binding"/>
    <property type="evidence" value="ECO:0007669"/>
    <property type="project" value="InterPro"/>
</dbReference>
<evidence type="ECO:0000259" key="2">
    <source>
        <dbReference type="SMART" id="SM01043"/>
    </source>
</evidence>
<dbReference type="KEGG" id="ndk:I601_3887"/>
<feature type="region of interest" description="Disordered" evidence="1">
    <location>
        <begin position="238"/>
        <end position="265"/>
    </location>
</feature>
<dbReference type="SMART" id="SM01043">
    <property type="entry name" value="BTAD"/>
    <property type="match status" value="1"/>
</dbReference>
<keyword evidence="4" id="KW-1185">Reference proteome</keyword>
<dbReference type="Pfam" id="PF13191">
    <property type="entry name" value="AAA_16"/>
    <property type="match status" value="1"/>
</dbReference>
<dbReference type="Gene3D" id="3.40.50.300">
    <property type="entry name" value="P-loop containing nucleotide triphosphate hydrolases"/>
    <property type="match status" value="1"/>
</dbReference>
<dbReference type="SUPFAM" id="SSF52540">
    <property type="entry name" value="P-loop containing nucleoside triphosphate hydrolases"/>
    <property type="match status" value="2"/>
</dbReference>
<dbReference type="InterPro" id="IPR011990">
    <property type="entry name" value="TPR-like_helical_dom_sf"/>
</dbReference>
<dbReference type="STRING" id="1300347.I601_3887"/>
<gene>
    <name evidence="3" type="ORF">I601_3887</name>
</gene>
<dbReference type="InterPro" id="IPR005158">
    <property type="entry name" value="BTAD"/>
</dbReference>
<dbReference type="Pfam" id="PF03704">
    <property type="entry name" value="BTAD"/>
    <property type="match status" value="1"/>
</dbReference>
<dbReference type="SUPFAM" id="SSF46894">
    <property type="entry name" value="C-terminal effector domain of the bipartite response regulators"/>
    <property type="match status" value="1"/>
</dbReference>
<dbReference type="AlphaFoldDB" id="A0A1A9GS26"/>
<evidence type="ECO:0000313" key="4">
    <source>
        <dbReference type="Proteomes" id="UP000077868"/>
    </source>
</evidence>
<feature type="domain" description="Bacterial transcriptional activator" evidence="2">
    <location>
        <begin position="95"/>
        <end position="238"/>
    </location>
</feature>
<dbReference type="SUPFAM" id="SSF48452">
    <property type="entry name" value="TPR-like"/>
    <property type="match status" value="2"/>
</dbReference>
<dbReference type="InterPro" id="IPR041664">
    <property type="entry name" value="AAA_16"/>
</dbReference>
<dbReference type="PATRIC" id="fig|1300347.3.peg.3893"/>
<dbReference type="EMBL" id="CP015079">
    <property type="protein sequence ID" value="ANH40285.1"/>
    <property type="molecule type" value="Genomic_DNA"/>
</dbReference>
<dbReference type="PANTHER" id="PTHR35807">
    <property type="entry name" value="TRANSCRIPTIONAL REGULATOR REDD-RELATED"/>
    <property type="match status" value="1"/>
</dbReference>
<evidence type="ECO:0000313" key="3">
    <source>
        <dbReference type="EMBL" id="ANH40285.1"/>
    </source>
</evidence>
<reference evidence="3 4" key="1">
    <citation type="submission" date="2016-03" db="EMBL/GenBank/DDBJ databases">
        <title>Complete genome sequence of a soil Actinobacterium, Nocardioides dokdonensis FR1436.</title>
        <authorList>
            <person name="Kwon S.-K."/>
            <person name="Kim K."/>
            <person name="Kim J.F."/>
        </authorList>
    </citation>
    <scope>NUCLEOTIDE SEQUENCE [LARGE SCALE GENOMIC DNA]</scope>
    <source>
        <strain evidence="3 4">FR1436</strain>
    </source>
</reference>
<dbReference type="InterPro" id="IPR027417">
    <property type="entry name" value="P-loop_NTPase"/>
</dbReference>
<dbReference type="Gene3D" id="1.10.10.10">
    <property type="entry name" value="Winged helix-like DNA-binding domain superfamily/Winged helix DNA-binding domain"/>
    <property type="match status" value="1"/>
</dbReference>